<dbReference type="AlphaFoldDB" id="A0AAQ3REK5"/>
<dbReference type="RefSeq" id="WP_261790044.1">
    <property type="nucleotide sequence ID" value="NZ_CP030139.2"/>
</dbReference>
<accession>A0AAQ3REK5</accession>
<reference evidence="1 2" key="1">
    <citation type="journal article" date="2018" name="Sci. Rep.">
        <title>Genome Features and Biochemical Characteristics of a Robust, Fast Growing and Naturally Transformable Cyanobacterium Synechococcus elongatus PCC 11801 Isolated from India.</title>
        <authorList>
            <person name="Jaiswal D."/>
            <person name="Sengupta A."/>
            <person name="Sohoni S."/>
            <person name="Sengupta S."/>
            <person name="Phadnavis A.G."/>
            <person name="Pakrasi H.B."/>
            <person name="Wangikar P.P."/>
        </authorList>
    </citation>
    <scope>NUCLEOTIDE SEQUENCE [LARGE SCALE GENOMIC DNA]</scope>
    <source>
        <strain evidence="1 2">PCC 11801</strain>
    </source>
</reference>
<dbReference type="Proteomes" id="UP000267249">
    <property type="component" value="Chromosome"/>
</dbReference>
<organism evidence="1 2">
    <name type="scientific">Synechococcus elongatus PCC 11801</name>
    <dbReference type="NCBI Taxonomy" id="2219813"/>
    <lineage>
        <taxon>Bacteria</taxon>
        <taxon>Bacillati</taxon>
        <taxon>Cyanobacteriota</taxon>
        <taxon>Cyanophyceae</taxon>
        <taxon>Synechococcales</taxon>
        <taxon>Synechococcaceae</taxon>
        <taxon>Synechococcus</taxon>
    </lineage>
</organism>
<evidence type="ECO:0000313" key="1">
    <source>
        <dbReference type="EMBL" id="WVS92390.1"/>
    </source>
</evidence>
<protein>
    <submittedName>
        <fullName evidence="1">Uncharacterized protein</fullName>
    </submittedName>
</protein>
<evidence type="ECO:0000313" key="2">
    <source>
        <dbReference type="Proteomes" id="UP000267249"/>
    </source>
</evidence>
<sequence>MAEASACDRLKQTQHGYSELPWVIGKSRQHCRDFFVANAS</sequence>
<gene>
    <name evidence="1" type="ORF">DOP62_13665</name>
</gene>
<dbReference type="EMBL" id="CP030139">
    <property type="protein sequence ID" value="WVS92390.1"/>
    <property type="molecule type" value="Genomic_DNA"/>
</dbReference>
<proteinExistence type="predicted"/>
<name>A0AAQ3REK5_SYNEL</name>